<dbReference type="Proteomes" id="UP001165122">
    <property type="component" value="Unassembled WGS sequence"/>
</dbReference>
<protein>
    <submittedName>
        <fullName evidence="1">Uncharacterized protein</fullName>
    </submittedName>
</protein>
<gene>
    <name evidence="1" type="ORF">TrLO_g1437</name>
</gene>
<accession>A0A9W7KYS1</accession>
<name>A0A9W7KYS1_9STRA</name>
<keyword evidence="2" id="KW-1185">Reference proteome</keyword>
<proteinExistence type="predicted"/>
<dbReference type="EMBL" id="BRXW01000242">
    <property type="protein sequence ID" value="GMI16071.1"/>
    <property type="molecule type" value="Genomic_DNA"/>
</dbReference>
<evidence type="ECO:0000313" key="1">
    <source>
        <dbReference type="EMBL" id="GMI16071.1"/>
    </source>
</evidence>
<dbReference type="AlphaFoldDB" id="A0A9W7KYS1"/>
<sequence length="141" mass="15414">MLMGGTTQSPTSTPSVHHSSQFLETEGFICHIVPYIPFDALRKPFLISWMWLKVTLWYMKELSSSDKFRGTLMLHDNVVKVKPEGGWPDSKELSKSVTSVVFLLNVTSGGSPITAGFSSPSTSRRASISSKMALFTAAPAS</sequence>
<comment type="caution">
    <text evidence="1">The sequence shown here is derived from an EMBL/GenBank/DDBJ whole genome shotgun (WGS) entry which is preliminary data.</text>
</comment>
<organism evidence="1 2">
    <name type="scientific">Triparma laevis f. longispina</name>
    <dbReference type="NCBI Taxonomy" id="1714387"/>
    <lineage>
        <taxon>Eukaryota</taxon>
        <taxon>Sar</taxon>
        <taxon>Stramenopiles</taxon>
        <taxon>Ochrophyta</taxon>
        <taxon>Bolidophyceae</taxon>
        <taxon>Parmales</taxon>
        <taxon>Triparmaceae</taxon>
        <taxon>Triparma</taxon>
    </lineage>
</organism>
<evidence type="ECO:0000313" key="2">
    <source>
        <dbReference type="Proteomes" id="UP001165122"/>
    </source>
</evidence>
<reference evidence="2" key="1">
    <citation type="journal article" date="2023" name="Commun. Biol.">
        <title>Genome analysis of Parmales, the sister group of diatoms, reveals the evolutionary specialization of diatoms from phago-mixotrophs to photoautotrophs.</title>
        <authorList>
            <person name="Ban H."/>
            <person name="Sato S."/>
            <person name="Yoshikawa S."/>
            <person name="Yamada K."/>
            <person name="Nakamura Y."/>
            <person name="Ichinomiya M."/>
            <person name="Sato N."/>
            <person name="Blanc-Mathieu R."/>
            <person name="Endo H."/>
            <person name="Kuwata A."/>
            <person name="Ogata H."/>
        </authorList>
    </citation>
    <scope>NUCLEOTIDE SEQUENCE [LARGE SCALE GENOMIC DNA]</scope>
    <source>
        <strain evidence="2">NIES 3700</strain>
    </source>
</reference>